<name>A0A0H1R3I7_9EURY</name>
<dbReference type="Proteomes" id="UP000035301">
    <property type="component" value="Unassembled WGS sequence"/>
</dbReference>
<feature type="transmembrane region" description="Helical" evidence="1">
    <location>
        <begin position="145"/>
        <end position="163"/>
    </location>
</feature>
<dbReference type="RefSeq" id="WP_048180620.1">
    <property type="nucleotide sequence ID" value="NZ_JXOJ01000001.1"/>
</dbReference>
<protein>
    <submittedName>
        <fullName evidence="2">Membrane spanning protein</fullName>
    </submittedName>
</protein>
<accession>A0A0H1R3I7</accession>
<gene>
    <name evidence="2" type="ORF">SZ63_02720</name>
</gene>
<dbReference type="AlphaFoldDB" id="A0A0H1R3I7"/>
<evidence type="ECO:0000313" key="3">
    <source>
        <dbReference type="Proteomes" id="UP000035301"/>
    </source>
</evidence>
<keyword evidence="3" id="KW-1185">Reference proteome</keyword>
<reference evidence="2 3" key="1">
    <citation type="journal article" date="2015" name="Int. J. Syst. Evol. Microbiol.">
        <title>Methanoculleus sediminis sp. nov., a methanogen from sediments near a submarine mud volcano.</title>
        <authorList>
            <person name="Chen S.C."/>
            <person name="Chen M.F."/>
            <person name="Lai M.C."/>
            <person name="Weng C.Y."/>
            <person name="Wu S.Y."/>
            <person name="Lin S."/>
            <person name="Yang T.F."/>
            <person name="Chen P.C."/>
        </authorList>
    </citation>
    <scope>NUCLEOTIDE SEQUENCE [LARGE SCALE GENOMIC DNA]</scope>
    <source>
        <strain evidence="2 3">S3Fa</strain>
    </source>
</reference>
<dbReference type="STRING" id="1550566.SZ63_02720"/>
<keyword evidence="1" id="KW-0812">Transmembrane</keyword>
<keyword evidence="1" id="KW-0472">Membrane</keyword>
<dbReference type="Pfam" id="PF07556">
    <property type="entry name" value="DUF1538"/>
    <property type="match status" value="1"/>
</dbReference>
<feature type="transmembrane region" description="Helical" evidence="1">
    <location>
        <begin position="37"/>
        <end position="59"/>
    </location>
</feature>
<feature type="transmembrane region" description="Helical" evidence="1">
    <location>
        <begin position="208"/>
        <end position="230"/>
    </location>
</feature>
<feature type="transmembrane region" description="Helical" evidence="1">
    <location>
        <begin position="117"/>
        <end position="138"/>
    </location>
</feature>
<organism evidence="2 3">
    <name type="scientific">Methanoculleus sediminis</name>
    <dbReference type="NCBI Taxonomy" id="1550566"/>
    <lineage>
        <taxon>Archaea</taxon>
        <taxon>Methanobacteriati</taxon>
        <taxon>Methanobacteriota</taxon>
        <taxon>Stenosarchaea group</taxon>
        <taxon>Methanomicrobia</taxon>
        <taxon>Methanomicrobiales</taxon>
        <taxon>Methanomicrobiaceae</taxon>
        <taxon>Methanoculleus</taxon>
    </lineage>
</organism>
<feature type="transmembrane region" description="Helical" evidence="1">
    <location>
        <begin position="12"/>
        <end position="31"/>
    </location>
</feature>
<dbReference type="PATRIC" id="fig|1550566.3.peg.579"/>
<dbReference type="EMBL" id="JXOJ01000001">
    <property type="protein sequence ID" value="KLK89351.1"/>
    <property type="molecule type" value="Genomic_DNA"/>
</dbReference>
<evidence type="ECO:0000256" key="1">
    <source>
        <dbReference type="SAM" id="Phobius"/>
    </source>
</evidence>
<dbReference type="InterPro" id="IPR011435">
    <property type="entry name" value="UmpAB"/>
</dbReference>
<feature type="transmembrane region" description="Helical" evidence="1">
    <location>
        <begin position="80"/>
        <end position="97"/>
    </location>
</feature>
<dbReference type="OrthoDB" id="136485at2157"/>
<comment type="caution">
    <text evidence="2">The sequence shown here is derived from an EMBL/GenBank/DDBJ whole genome shotgun (WGS) entry which is preliminary data.</text>
</comment>
<sequence length="231" mass="23333">MLQEIRKEVLEVVRAVLPIILIIVILEVGVLRAAPSVLLLFLLGSGMVVLGIALFLSGVKAGLLPIGDAIGSELPARGSLALVIAGTFFFGLLTIMAEPNIRILAGMLDTVSGGGIPSGSLILVIAVSVGFIVTMGVLRIIFGFPLAYLFAAGYGIVLLLAPFTPPDLLAVAVDAGGVTTGLLVIPVILALGTGVSSVLAGRSALTDGFGLVGLAALGPVIGVMLVGVIYL</sequence>
<feature type="transmembrane region" description="Helical" evidence="1">
    <location>
        <begin position="183"/>
        <end position="201"/>
    </location>
</feature>
<keyword evidence="1" id="KW-1133">Transmembrane helix</keyword>
<evidence type="ECO:0000313" key="2">
    <source>
        <dbReference type="EMBL" id="KLK89351.1"/>
    </source>
</evidence>
<proteinExistence type="predicted"/>